<comment type="caution">
    <text evidence="2">The sequence shown here is derived from an EMBL/GenBank/DDBJ whole genome shotgun (WGS) entry which is preliminary data.</text>
</comment>
<evidence type="ECO:0000313" key="3">
    <source>
        <dbReference type="Proteomes" id="UP000828390"/>
    </source>
</evidence>
<dbReference type="AlphaFoldDB" id="A0A9D3Z9G7"/>
<proteinExistence type="predicted"/>
<sequence>MAIIRYNTYPDIVNVSRLAGRQVQRRKEERKAGMQAGRKACKTGKETDTKEVLQEGMQLRQAQRNESDRKMVCRQDGMQARKACRQQYRQEKQSRKQGKQAGIIPGKKEDRKIGMLANKIARRQKGMQANKTGRRINRNFRQTNKQIILATGRQPSKAGMLGRQAGNHRQRQTDGQKGTHAFKAYWQEGTLAYSQRSVEHLERLTDRPLDRQEGRLIAKASIKA</sequence>
<evidence type="ECO:0000313" key="2">
    <source>
        <dbReference type="EMBL" id="KAH3712784.1"/>
    </source>
</evidence>
<dbReference type="Proteomes" id="UP000828390">
    <property type="component" value="Unassembled WGS sequence"/>
</dbReference>
<gene>
    <name evidence="2" type="ORF">DPMN_072542</name>
</gene>
<dbReference type="EMBL" id="JAIWYP010000014">
    <property type="protein sequence ID" value="KAH3712784.1"/>
    <property type="molecule type" value="Genomic_DNA"/>
</dbReference>
<feature type="region of interest" description="Disordered" evidence="1">
    <location>
        <begin position="26"/>
        <end position="49"/>
    </location>
</feature>
<reference evidence="2" key="1">
    <citation type="journal article" date="2019" name="bioRxiv">
        <title>The Genome of the Zebra Mussel, Dreissena polymorpha: A Resource for Invasive Species Research.</title>
        <authorList>
            <person name="McCartney M.A."/>
            <person name="Auch B."/>
            <person name="Kono T."/>
            <person name="Mallez S."/>
            <person name="Zhang Y."/>
            <person name="Obille A."/>
            <person name="Becker A."/>
            <person name="Abrahante J.E."/>
            <person name="Garbe J."/>
            <person name="Badalamenti J.P."/>
            <person name="Herman A."/>
            <person name="Mangelson H."/>
            <person name="Liachko I."/>
            <person name="Sullivan S."/>
            <person name="Sone E.D."/>
            <person name="Koren S."/>
            <person name="Silverstein K.A.T."/>
            <person name="Beckman K.B."/>
            <person name="Gohl D.M."/>
        </authorList>
    </citation>
    <scope>NUCLEOTIDE SEQUENCE</scope>
    <source>
        <strain evidence="2">Duluth1</strain>
        <tissue evidence="2">Whole animal</tissue>
    </source>
</reference>
<feature type="region of interest" description="Disordered" evidence="1">
    <location>
        <begin position="83"/>
        <end position="107"/>
    </location>
</feature>
<organism evidence="2 3">
    <name type="scientific">Dreissena polymorpha</name>
    <name type="common">Zebra mussel</name>
    <name type="synonym">Mytilus polymorpha</name>
    <dbReference type="NCBI Taxonomy" id="45954"/>
    <lineage>
        <taxon>Eukaryota</taxon>
        <taxon>Metazoa</taxon>
        <taxon>Spiralia</taxon>
        <taxon>Lophotrochozoa</taxon>
        <taxon>Mollusca</taxon>
        <taxon>Bivalvia</taxon>
        <taxon>Autobranchia</taxon>
        <taxon>Heteroconchia</taxon>
        <taxon>Euheterodonta</taxon>
        <taxon>Imparidentia</taxon>
        <taxon>Neoheterodontei</taxon>
        <taxon>Myida</taxon>
        <taxon>Dreissenoidea</taxon>
        <taxon>Dreissenidae</taxon>
        <taxon>Dreissena</taxon>
    </lineage>
</organism>
<reference evidence="2" key="2">
    <citation type="submission" date="2020-11" db="EMBL/GenBank/DDBJ databases">
        <authorList>
            <person name="McCartney M.A."/>
            <person name="Auch B."/>
            <person name="Kono T."/>
            <person name="Mallez S."/>
            <person name="Becker A."/>
            <person name="Gohl D.M."/>
            <person name="Silverstein K.A.T."/>
            <person name="Koren S."/>
            <person name="Bechman K.B."/>
            <person name="Herman A."/>
            <person name="Abrahante J.E."/>
            <person name="Garbe J."/>
        </authorList>
    </citation>
    <scope>NUCLEOTIDE SEQUENCE</scope>
    <source>
        <strain evidence="2">Duluth1</strain>
        <tissue evidence="2">Whole animal</tissue>
    </source>
</reference>
<evidence type="ECO:0000256" key="1">
    <source>
        <dbReference type="SAM" id="MobiDB-lite"/>
    </source>
</evidence>
<keyword evidence="3" id="KW-1185">Reference proteome</keyword>
<name>A0A9D3Z9G7_DREPO</name>
<accession>A0A9D3Z9G7</accession>
<protein>
    <submittedName>
        <fullName evidence="2">Uncharacterized protein</fullName>
    </submittedName>
</protein>